<proteinExistence type="predicted"/>
<organism evidence="1">
    <name type="scientific">Anguilla anguilla</name>
    <name type="common">European freshwater eel</name>
    <name type="synonym">Muraena anguilla</name>
    <dbReference type="NCBI Taxonomy" id="7936"/>
    <lineage>
        <taxon>Eukaryota</taxon>
        <taxon>Metazoa</taxon>
        <taxon>Chordata</taxon>
        <taxon>Craniata</taxon>
        <taxon>Vertebrata</taxon>
        <taxon>Euteleostomi</taxon>
        <taxon>Actinopterygii</taxon>
        <taxon>Neopterygii</taxon>
        <taxon>Teleostei</taxon>
        <taxon>Anguilliformes</taxon>
        <taxon>Anguillidae</taxon>
        <taxon>Anguilla</taxon>
    </lineage>
</organism>
<dbReference type="EMBL" id="GBXM01107536">
    <property type="protein sequence ID" value="JAH01041.1"/>
    <property type="molecule type" value="Transcribed_RNA"/>
</dbReference>
<reference evidence="1" key="1">
    <citation type="submission" date="2014-11" db="EMBL/GenBank/DDBJ databases">
        <authorList>
            <person name="Amaro Gonzalez C."/>
        </authorList>
    </citation>
    <scope>NUCLEOTIDE SEQUENCE</scope>
</reference>
<sequence length="22" mass="2672">MNLLGNLHHYHVWDPLQFHVNS</sequence>
<evidence type="ECO:0000313" key="1">
    <source>
        <dbReference type="EMBL" id="JAH01041.1"/>
    </source>
</evidence>
<dbReference type="AlphaFoldDB" id="A0A0E9P8R4"/>
<reference evidence="1" key="2">
    <citation type="journal article" date="2015" name="Fish Shellfish Immunol.">
        <title>Early steps in the European eel (Anguilla anguilla)-Vibrio vulnificus interaction in the gills: Role of the RtxA13 toxin.</title>
        <authorList>
            <person name="Callol A."/>
            <person name="Pajuelo D."/>
            <person name="Ebbesson L."/>
            <person name="Teles M."/>
            <person name="MacKenzie S."/>
            <person name="Amaro C."/>
        </authorList>
    </citation>
    <scope>NUCLEOTIDE SEQUENCE</scope>
</reference>
<name>A0A0E9P8R4_ANGAN</name>
<accession>A0A0E9P8R4</accession>
<protein>
    <submittedName>
        <fullName evidence="1">Uncharacterized protein</fullName>
    </submittedName>
</protein>